<sequence length="198" mass="22079">MKRSRRRLSSRRVPPASVVFSVGRPIETPTDDHSLGPHGVSAGFSRLLRQKTDRNPLWMTILSVPPASPPDWRFSQISGECSTGEEVHEESSRGPKLLLLCFREEFGDSKITVFQLSTEAPAPVSSRSNYYFRLSEAKGASGKRSIAGDQAASEFQTMWSITEKDMAAKERLSKMGSLESLISKKEPLSEYEEALRRS</sequence>
<protein>
    <submittedName>
        <fullName evidence="1">Uncharacterized protein</fullName>
    </submittedName>
</protein>
<dbReference type="EMBL" id="QGKW02000007">
    <property type="protein sequence ID" value="KAF2621023.1"/>
    <property type="molecule type" value="Genomic_DNA"/>
</dbReference>
<dbReference type="AlphaFoldDB" id="A0A8S9MVE0"/>
<gene>
    <name evidence="1" type="ORF">F2Q68_00041062</name>
</gene>
<dbReference type="Proteomes" id="UP000712281">
    <property type="component" value="Unassembled WGS sequence"/>
</dbReference>
<evidence type="ECO:0000313" key="1">
    <source>
        <dbReference type="EMBL" id="KAF2621023.1"/>
    </source>
</evidence>
<evidence type="ECO:0000313" key="2">
    <source>
        <dbReference type="Proteomes" id="UP000712281"/>
    </source>
</evidence>
<comment type="caution">
    <text evidence="1">The sequence shown here is derived from an EMBL/GenBank/DDBJ whole genome shotgun (WGS) entry which is preliminary data.</text>
</comment>
<accession>A0A8S9MVE0</accession>
<organism evidence="1 2">
    <name type="scientific">Brassica cretica</name>
    <name type="common">Mustard</name>
    <dbReference type="NCBI Taxonomy" id="69181"/>
    <lineage>
        <taxon>Eukaryota</taxon>
        <taxon>Viridiplantae</taxon>
        <taxon>Streptophyta</taxon>
        <taxon>Embryophyta</taxon>
        <taxon>Tracheophyta</taxon>
        <taxon>Spermatophyta</taxon>
        <taxon>Magnoliopsida</taxon>
        <taxon>eudicotyledons</taxon>
        <taxon>Gunneridae</taxon>
        <taxon>Pentapetalae</taxon>
        <taxon>rosids</taxon>
        <taxon>malvids</taxon>
        <taxon>Brassicales</taxon>
        <taxon>Brassicaceae</taxon>
        <taxon>Brassiceae</taxon>
        <taxon>Brassica</taxon>
    </lineage>
</organism>
<name>A0A8S9MVE0_BRACR</name>
<proteinExistence type="predicted"/>
<reference evidence="1" key="1">
    <citation type="submission" date="2019-12" db="EMBL/GenBank/DDBJ databases">
        <title>Genome sequencing and annotation of Brassica cretica.</title>
        <authorList>
            <person name="Studholme D.J."/>
            <person name="Sarris P.F."/>
        </authorList>
    </citation>
    <scope>NUCLEOTIDE SEQUENCE</scope>
    <source>
        <strain evidence="1">PFS-001/15</strain>
        <tissue evidence="1">Leaf</tissue>
    </source>
</reference>